<dbReference type="CDD" id="cd07377">
    <property type="entry name" value="WHTH_GntR"/>
    <property type="match status" value="1"/>
</dbReference>
<comment type="caution">
    <text evidence="5">The sequence shown here is derived from an EMBL/GenBank/DDBJ whole genome shotgun (WGS) entry which is preliminary data.</text>
</comment>
<dbReference type="Gene3D" id="1.20.120.530">
    <property type="entry name" value="GntR ligand-binding domain-like"/>
    <property type="match status" value="1"/>
</dbReference>
<protein>
    <submittedName>
        <fullName evidence="5">FCD domain-containing protein</fullName>
    </submittedName>
</protein>
<dbReference type="RefSeq" id="WP_344253315.1">
    <property type="nucleotide sequence ID" value="NZ_BAAARE010000003.1"/>
</dbReference>
<evidence type="ECO:0000313" key="5">
    <source>
        <dbReference type="EMBL" id="GAA2473664.1"/>
    </source>
</evidence>
<feature type="domain" description="HTH gntR-type" evidence="4">
    <location>
        <begin position="13"/>
        <end position="85"/>
    </location>
</feature>
<dbReference type="Proteomes" id="UP001500730">
    <property type="component" value="Unassembled WGS sequence"/>
</dbReference>
<dbReference type="InterPro" id="IPR000524">
    <property type="entry name" value="Tscrpt_reg_HTH_GntR"/>
</dbReference>
<dbReference type="InterPro" id="IPR036388">
    <property type="entry name" value="WH-like_DNA-bd_sf"/>
</dbReference>
<evidence type="ECO:0000256" key="3">
    <source>
        <dbReference type="ARBA" id="ARBA00023163"/>
    </source>
</evidence>
<keyword evidence="1" id="KW-0805">Transcription regulation</keyword>
<keyword evidence="2" id="KW-0238">DNA-binding</keyword>
<proteinExistence type="predicted"/>
<dbReference type="SMART" id="SM00895">
    <property type="entry name" value="FCD"/>
    <property type="match status" value="1"/>
</dbReference>
<accession>A0ABN3KXS4</accession>
<keyword evidence="6" id="KW-1185">Reference proteome</keyword>
<dbReference type="EMBL" id="BAAARE010000003">
    <property type="protein sequence ID" value="GAA2473664.1"/>
    <property type="molecule type" value="Genomic_DNA"/>
</dbReference>
<dbReference type="InterPro" id="IPR011711">
    <property type="entry name" value="GntR_C"/>
</dbReference>
<evidence type="ECO:0000313" key="6">
    <source>
        <dbReference type="Proteomes" id="UP001500730"/>
    </source>
</evidence>
<dbReference type="Pfam" id="PF07729">
    <property type="entry name" value="FCD"/>
    <property type="match status" value="1"/>
</dbReference>
<name>A0ABN3KXS4_9MICO</name>
<sequence length="240" mass="26115">MSTTPPPPPGPGRRAFEVVLDWVESRILAGDLSVGDVLPAERELAQTLEVSRAAVREAVRALQAMGVVRSAVGAGGAGGTTITAVPSRALTELLQLHVALANFPLPDVIEVRIALERLSVRLVAGLDPDEHLSDVRAALDVMAEPTLDRQGFNDADTAFHVALATAGGNRLAADLTTAIRESLRLPILDRFRSLEEWDEVVHRLRADHEAIYAAVARHDIEEAERLMEQHIRSAWSRLDR</sequence>
<dbReference type="SUPFAM" id="SSF46785">
    <property type="entry name" value="Winged helix' DNA-binding domain"/>
    <property type="match status" value="1"/>
</dbReference>
<reference evidence="5 6" key="1">
    <citation type="journal article" date="2019" name="Int. J. Syst. Evol. Microbiol.">
        <title>The Global Catalogue of Microorganisms (GCM) 10K type strain sequencing project: providing services to taxonomists for standard genome sequencing and annotation.</title>
        <authorList>
            <consortium name="The Broad Institute Genomics Platform"/>
            <consortium name="The Broad Institute Genome Sequencing Center for Infectious Disease"/>
            <person name="Wu L."/>
            <person name="Ma J."/>
        </authorList>
    </citation>
    <scope>NUCLEOTIDE SEQUENCE [LARGE SCALE GENOMIC DNA]</scope>
    <source>
        <strain evidence="5 6">JCM 16259</strain>
    </source>
</reference>
<dbReference type="SUPFAM" id="SSF48008">
    <property type="entry name" value="GntR ligand-binding domain-like"/>
    <property type="match status" value="1"/>
</dbReference>
<dbReference type="Pfam" id="PF00392">
    <property type="entry name" value="GntR"/>
    <property type="match status" value="1"/>
</dbReference>
<dbReference type="PROSITE" id="PS50949">
    <property type="entry name" value="HTH_GNTR"/>
    <property type="match status" value="1"/>
</dbReference>
<dbReference type="InterPro" id="IPR008920">
    <property type="entry name" value="TF_FadR/GntR_C"/>
</dbReference>
<dbReference type="PANTHER" id="PTHR43537:SF5">
    <property type="entry name" value="UXU OPERON TRANSCRIPTIONAL REGULATOR"/>
    <property type="match status" value="1"/>
</dbReference>
<dbReference type="PRINTS" id="PR00035">
    <property type="entry name" value="HTHGNTR"/>
</dbReference>
<evidence type="ECO:0000256" key="1">
    <source>
        <dbReference type="ARBA" id="ARBA00023015"/>
    </source>
</evidence>
<evidence type="ECO:0000256" key="2">
    <source>
        <dbReference type="ARBA" id="ARBA00023125"/>
    </source>
</evidence>
<gene>
    <name evidence="5" type="ORF">GCM10009858_08770</name>
</gene>
<dbReference type="InterPro" id="IPR036390">
    <property type="entry name" value="WH_DNA-bd_sf"/>
</dbReference>
<organism evidence="5 6">
    <name type="scientific">Terrabacter carboxydivorans</name>
    <dbReference type="NCBI Taxonomy" id="619730"/>
    <lineage>
        <taxon>Bacteria</taxon>
        <taxon>Bacillati</taxon>
        <taxon>Actinomycetota</taxon>
        <taxon>Actinomycetes</taxon>
        <taxon>Micrococcales</taxon>
        <taxon>Intrasporangiaceae</taxon>
        <taxon>Terrabacter</taxon>
    </lineage>
</organism>
<dbReference type="Gene3D" id="1.10.10.10">
    <property type="entry name" value="Winged helix-like DNA-binding domain superfamily/Winged helix DNA-binding domain"/>
    <property type="match status" value="1"/>
</dbReference>
<dbReference type="SMART" id="SM00345">
    <property type="entry name" value="HTH_GNTR"/>
    <property type="match status" value="1"/>
</dbReference>
<dbReference type="PANTHER" id="PTHR43537">
    <property type="entry name" value="TRANSCRIPTIONAL REGULATOR, GNTR FAMILY"/>
    <property type="match status" value="1"/>
</dbReference>
<keyword evidence="3" id="KW-0804">Transcription</keyword>
<evidence type="ECO:0000259" key="4">
    <source>
        <dbReference type="PROSITE" id="PS50949"/>
    </source>
</evidence>